<dbReference type="Pfam" id="PF00702">
    <property type="entry name" value="Hydrolase"/>
    <property type="match status" value="1"/>
</dbReference>
<dbReference type="NCBIfam" id="TIGR01509">
    <property type="entry name" value="HAD-SF-IA-v3"/>
    <property type="match status" value="1"/>
</dbReference>
<keyword evidence="2" id="KW-1185">Reference proteome</keyword>
<accession>A0ABM8GDS6</accession>
<name>A0ABM8GDS6_9MICO</name>
<dbReference type="InterPro" id="IPR050155">
    <property type="entry name" value="HAD-like_hydrolase_sf"/>
</dbReference>
<sequence length="129" mass="12939">MGLRVVLATSAPEDELKILRGVLDVDDAVSEVTSAEDVGTAKPEPDIIEVAIGKADVGPDEAVIVGDSVWDVEAAGRAGVAAIGVLSGGFGAAELRDAGAVEVYDDVAALLANLESSVIGRRAAVGRSA</sequence>
<gene>
    <name evidence="1" type="ORF">GCM10025866_23410</name>
</gene>
<dbReference type="Gene3D" id="3.40.50.1000">
    <property type="entry name" value="HAD superfamily/HAD-like"/>
    <property type="match status" value="1"/>
</dbReference>
<dbReference type="PANTHER" id="PTHR43434">
    <property type="entry name" value="PHOSPHOGLYCOLATE PHOSPHATASE"/>
    <property type="match status" value="1"/>
</dbReference>
<protein>
    <recommendedName>
        <fullName evidence="3">HAD family hydrolase</fullName>
    </recommendedName>
</protein>
<dbReference type="CDD" id="cd01427">
    <property type="entry name" value="HAD_like"/>
    <property type="match status" value="1"/>
</dbReference>
<evidence type="ECO:0000313" key="1">
    <source>
        <dbReference type="EMBL" id="BDZ46432.1"/>
    </source>
</evidence>
<evidence type="ECO:0000313" key="2">
    <source>
        <dbReference type="Proteomes" id="UP001321498"/>
    </source>
</evidence>
<dbReference type="InterPro" id="IPR006439">
    <property type="entry name" value="HAD-SF_hydro_IA"/>
</dbReference>
<reference evidence="2" key="1">
    <citation type="journal article" date="2019" name="Int. J. Syst. Evol. Microbiol.">
        <title>The Global Catalogue of Microorganisms (GCM) 10K type strain sequencing project: providing services to taxonomists for standard genome sequencing and annotation.</title>
        <authorList>
            <consortium name="The Broad Institute Genomics Platform"/>
            <consortium name="The Broad Institute Genome Sequencing Center for Infectious Disease"/>
            <person name="Wu L."/>
            <person name="Ma J."/>
        </authorList>
    </citation>
    <scope>NUCLEOTIDE SEQUENCE [LARGE SCALE GENOMIC DNA]</scope>
    <source>
        <strain evidence="2">NBRC 108725</strain>
    </source>
</reference>
<dbReference type="PANTHER" id="PTHR43434:SF16">
    <property type="entry name" value="BLL8046 PROTEIN"/>
    <property type="match status" value="1"/>
</dbReference>
<dbReference type="Proteomes" id="UP001321498">
    <property type="component" value="Chromosome"/>
</dbReference>
<dbReference type="InterPro" id="IPR023214">
    <property type="entry name" value="HAD_sf"/>
</dbReference>
<proteinExistence type="predicted"/>
<dbReference type="NCBIfam" id="TIGR01549">
    <property type="entry name" value="HAD-SF-IA-v1"/>
    <property type="match status" value="1"/>
</dbReference>
<organism evidence="1 2">
    <name type="scientific">Naasia aerilata</name>
    <dbReference type="NCBI Taxonomy" id="1162966"/>
    <lineage>
        <taxon>Bacteria</taxon>
        <taxon>Bacillati</taxon>
        <taxon>Actinomycetota</taxon>
        <taxon>Actinomycetes</taxon>
        <taxon>Micrococcales</taxon>
        <taxon>Microbacteriaceae</taxon>
        <taxon>Naasia</taxon>
    </lineage>
</organism>
<dbReference type="InterPro" id="IPR036412">
    <property type="entry name" value="HAD-like_sf"/>
</dbReference>
<dbReference type="SUPFAM" id="SSF56784">
    <property type="entry name" value="HAD-like"/>
    <property type="match status" value="1"/>
</dbReference>
<dbReference type="EMBL" id="AP027731">
    <property type="protein sequence ID" value="BDZ46432.1"/>
    <property type="molecule type" value="Genomic_DNA"/>
</dbReference>
<evidence type="ECO:0008006" key="3">
    <source>
        <dbReference type="Google" id="ProtNLM"/>
    </source>
</evidence>